<proteinExistence type="inferred from homology"/>
<dbReference type="RefSeq" id="WP_193763653.1">
    <property type="nucleotide sequence ID" value="NZ_CYZU01000031.1"/>
</dbReference>
<evidence type="ECO:0000259" key="4">
    <source>
        <dbReference type="PROSITE" id="PS51898"/>
    </source>
</evidence>
<evidence type="ECO:0000313" key="5">
    <source>
        <dbReference type="EMBL" id="CUO73081.1"/>
    </source>
</evidence>
<evidence type="ECO:0000256" key="1">
    <source>
        <dbReference type="ARBA" id="ARBA00008857"/>
    </source>
</evidence>
<dbReference type="InterPro" id="IPR011010">
    <property type="entry name" value="DNA_brk_join_enz"/>
</dbReference>
<dbReference type="InterPro" id="IPR050090">
    <property type="entry name" value="Tyrosine_recombinase_XerCD"/>
</dbReference>
<sequence length="251" mass="29484">MLVDDNILGRNPADGCCRDYSSSEPREAMTPEERDVFYNEIIKMFRDAEKYYLIFTVMQGLSCRVSELVGLTWFDVNMKRREVVIDHGLLYRKKNGKTQFYITKGTDKNKKRIIPMTDEVYRAFQKLREKSLKNPSKREVDGYSNFVFVNQRGGPMYPTNINKALYRIVDRYKEKTGKDFPTISNHIFRHTGCTVMAEAEVDPSTMKYIMGHTNVKMILKVYDSVNLERIRQQMKKLNKKPMEEEKQRAAI</sequence>
<dbReference type="PANTHER" id="PTHR30349:SF41">
    <property type="entry name" value="INTEGRASE_RECOMBINASE PROTEIN MJ0367-RELATED"/>
    <property type="match status" value="1"/>
</dbReference>
<accession>A0A174HFP5</accession>
<dbReference type="PROSITE" id="PS51898">
    <property type="entry name" value="TYR_RECOMBINASE"/>
    <property type="match status" value="1"/>
</dbReference>
<comment type="similarity">
    <text evidence="1">Belongs to the 'phage' integrase family.</text>
</comment>
<keyword evidence="3" id="KW-0233">DNA recombination</keyword>
<dbReference type="STRING" id="39482.ERS852491_03107"/>
<evidence type="ECO:0000256" key="2">
    <source>
        <dbReference type="ARBA" id="ARBA00023125"/>
    </source>
</evidence>
<dbReference type="PANTHER" id="PTHR30349">
    <property type="entry name" value="PHAGE INTEGRASE-RELATED"/>
    <property type="match status" value="1"/>
</dbReference>
<evidence type="ECO:0000256" key="3">
    <source>
        <dbReference type="ARBA" id="ARBA00023172"/>
    </source>
</evidence>
<keyword evidence="2" id="KW-0238">DNA-binding</keyword>
<dbReference type="AlphaFoldDB" id="A0A174HFP5"/>
<dbReference type="CDD" id="cd01189">
    <property type="entry name" value="INT_ICEBs1_C_like"/>
    <property type="match status" value="1"/>
</dbReference>
<dbReference type="SUPFAM" id="SSF56349">
    <property type="entry name" value="DNA breaking-rejoining enzymes"/>
    <property type="match status" value="1"/>
</dbReference>
<organism evidence="5 6">
    <name type="scientific">Faecalicatena contorta</name>
    <dbReference type="NCBI Taxonomy" id="39482"/>
    <lineage>
        <taxon>Bacteria</taxon>
        <taxon>Bacillati</taxon>
        <taxon>Bacillota</taxon>
        <taxon>Clostridia</taxon>
        <taxon>Lachnospirales</taxon>
        <taxon>Lachnospiraceae</taxon>
        <taxon>Faecalicatena</taxon>
    </lineage>
</organism>
<feature type="domain" description="Tyr recombinase" evidence="4">
    <location>
        <begin position="24"/>
        <end position="235"/>
    </location>
</feature>
<dbReference type="Pfam" id="PF00589">
    <property type="entry name" value="Phage_integrase"/>
    <property type="match status" value="1"/>
</dbReference>
<dbReference type="GO" id="GO:0003677">
    <property type="term" value="F:DNA binding"/>
    <property type="evidence" value="ECO:0007669"/>
    <property type="project" value="UniProtKB-KW"/>
</dbReference>
<dbReference type="Proteomes" id="UP000095544">
    <property type="component" value="Unassembled WGS sequence"/>
</dbReference>
<evidence type="ECO:0000313" key="6">
    <source>
        <dbReference type="Proteomes" id="UP000095544"/>
    </source>
</evidence>
<dbReference type="GO" id="GO:0015074">
    <property type="term" value="P:DNA integration"/>
    <property type="evidence" value="ECO:0007669"/>
    <property type="project" value="InterPro"/>
</dbReference>
<dbReference type="EMBL" id="CYZU01000031">
    <property type="protein sequence ID" value="CUO73081.1"/>
    <property type="molecule type" value="Genomic_DNA"/>
</dbReference>
<protein>
    <submittedName>
        <fullName evidence="5">Integrase</fullName>
    </submittedName>
</protein>
<dbReference type="GO" id="GO:0006310">
    <property type="term" value="P:DNA recombination"/>
    <property type="evidence" value="ECO:0007669"/>
    <property type="project" value="UniProtKB-KW"/>
</dbReference>
<dbReference type="Gene3D" id="1.10.443.10">
    <property type="entry name" value="Intergrase catalytic core"/>
    <property type="match status" value="1"/>
</dbReference>
<reference evidence="5 6" key="1">
    <citation type="submission" date="2015-09" db="EMBL/GenBank/DDBJ databases">
        <authorList>
            <consortium name="Pathogen Informatics"/>
        </authorList>
    </citation>
    <scope>NUCLEOTIDE SEQUENCE [LARGE SCALE GENOMIC DNA]</scope>
    <source>
        <strain evidence="5 6">2789STDY5834876</strain>
    </source>
</reference>
<dbReference type="InterPro" id="IPR002104">
    <property type="entry name" value="Integrase_catalytic"/>
</dbReference>
<gene>
    <name evidence="5" type="primary">Int-Tn_1</name>
    <name evidence="5" type="ORF">ERS852491_03107</name>
</gene>
<dbReference type="InterPro" id="IPR013762">
    <property type="entry name" value="Integrase-like_cat_sf"/>
</dbReference>
<name>A0A174HFP5_9FIRM</name>